<keyword evidence="2" id="KW-1133">Transmembrane helix</keyword>
<comment type="caution">
    <text evidence="3">The sequence shown here is derived from an EMBL/GenBank/DDBJ whole genome shotgun (WGS) entry which is preliminary data.</text>
</comment>
<keyword evidence="2" id="KW-0812">Transmembrane</keyword>
<feature type="region of interest" description="Disordered" evidence="1">
    <location>
        <begin position="63"/>
        <end position="106"/>
    </location>
</feature>
<evidence type="ECO:0000256" key="1">
    <source>
        <dbReference type="SAM" id="MobiDB-lite"/>
    </source>
</evidence>
<gene>
    <name evidence="3" type="ORF">ACFQ5D_19375</name>
</gene>
<feature type="transmembrane region" description="Helical" evidence="2">
    <location>
        <begin position="132"/>
        <end position="151"/>
    </location>
</feature>
<keyword evidence="4" id="KW-1185">Reference proteome</keyword>
<protein>
    <submittedName>
        <fullName evidence="3">Uncharacterized protein</fullName>
    </submittedName>
</protein>
<dbReference type="RefSeq" id="WP_229523058.1">
    <property type="nucleotide sequence ID" value="NZ_JAFFQR010000015.1"/>
</dbReference>
<sequence>MFPIYPITETGVAPYGGQMVCAVMRDGTRHVGILSGCSKSKLMLNGYPSFSPGSLYAGGYNKKVKKQAQKPSSKKKKRNSNNKAQPSAKLNSLLKPPDEPLSPSFPYDRGGLSNGGYGNSGYGSGYGRYGGYGYGAALALDLALVAFLFLLI</sequence>
<reference evidence="4" key="1">
    <citation type="journal article" date="2019" name="Int. J. Syst. Evol. Microbiol.">
        <title>The Global Catalogue of Microorganisms (GCM) 10K type strain sequencing project: providing services to taxonomists for standard genome sequencing and annotation.</title>
        <authorList>
            <consortium name="The Broad Institute Genomics Platform"/>
            <consortium name="The Broad Institute Genome Sequencing Center for Infectious Disease"/>
            <person name="Wu L."/>
            <person name="Ma J."/>
        </authorList>
    </citation>
    <scope>NUCLEOTIDE SEQUENCE [LARGE SCALE GENOMIC DNA]</scope>
    <source>
        <strain evidence="4">CCM 9147</strain>
    </source>
</reference>
<evidence type="ECO:0000256" key="2">
    <source>
        <dbReference type="SAM" id="Phobius"/>
    </source>
</evidence>
<dbReference type="Proteomes" id="UP001597340">
    <property type="component" value="Unassembled WGS sequence"/>
</dbReference>
<organism evidence="3 4">
    <name type="scientific">Paenibacillus farraposensis</name>
    <dbReference type="NCBI Taxonomy" id="2807095"/>
    <lineage>
        <taxon>Bacteria</taxon>
        <taxon>Bacillati</taxon>
        <taxon>Bacillota</taxon>
        <taxon>Bacilli</taxon>
        <taxon>Bacillales</taxon>
        <taxon>Paenibacillaceae</taxon>
        <taxon>Paenibacillus</taxon>
    </lineage>
</organism>
<keyword evidence="2" id="KW-0472">Membrane</keyword>
<name>A0ABW4DHY0_9BACL</name>
<dbReference type="EMBL" id="JBHTNZ010000034">
    <property type="protein sequence ID" value="MFD1463484.1"/>
    <property type="molecule type" value="Genomic_DNA"/>
</dbReference>
<evidence type="ECO:0000313" key="4">
    <source>
        <dbReference type="Proteomes" id="UP001597340"/>
    </source>
</evidence>
<feature type="compositionally biased region" description="Basic residues" evidence="1">
    <location>
        <begin position="63"/>
        <end position="80"/>
    </location>
</feature>
<evidence type="ECO:0000313" key="3">
    <source>
        <dbReference type="EMBL" id="MFD1463484.1"/>
    </source>
</evidence>
<accession>A0ABW4DHY0</accession>
<proteinExistence type="predicted"/>